<keyword evidence="2" id="KW-0677">Repeat</keyword>
<dbReference type="PANTHER" id="PTHR24186:SF38">
    <property type="entry name" value="ANKYRIN REPEAT FAMILY PROTEIN"/>
    <property type="match status" value="1"/>
</dbReference>
<dbReference type="SUPFAM" id="SSF48403">
    <property type="entry name" value="Ankyrin repeat"/>
    <property type="match status" value="1"/>
</dbReference>
<feature type="repeat" description="ANK" evidence="4">
    <location>
        <begin position="20"/>
        <end position="52"/>
    </location>
</feature>
<accession>A0AAV1WBI7</accession>
<comment type="caution">
    <text evidence="6">The sequence shown here is derived from an EMBL/GenBank/DDBJ whole genome shotgun (WGS) entry which is preliminary data.</text>
</comment>
<evidence type="ECO:0000256" key="2">
    <source>
        <dbReference type="ARBA" id="ARBA00022737"/>
    </source>
</evidence>
<dbReference type="EMBL" id="CAXHTB010000005">
    <property type="protein sequence ID" value="CAL0306383.1"/>
    <property type="molecule type" value="Genomic_DNA"/>
</dbReference>
<gene>
    <name evidence="6" type="ORF">LLUT_LOCUS7443</name>
</gene>
<dbReference type="Proteomes" id="UP001497480">
    <property type="component" value="Unassembled WGS sequence"/>
</dbReference>
<proteinExistence type="predicted"/>
<dbReference type="SMART" id="SM00248">
    <property type="entry name" value="ANK"/>
    <property type="match status" value="3"/>
</dbReference>
<sequence length="225" mass="25305">MQVVRNLIVSYDIINSSDAQGNTALHVASYKGYLPVVEILVGASPSLALLTNHYGDTFLHMTVAGFRSHGFCRLDKHTELVTRLIRKQIVNLKDIINVKNNDGRTALHVAVIYNIQRIENENSSDANYDEASVESNLCSSEINNHESSNSLYNTKSTPRSYAASSLKFLLLWPIMRKETKAAASENEDGDPVYSSRRRKHFKNSSLRQRHSKPCSLRNDKYFTAG</sequence>
<evidence type="ECO:0000256" key="3">
    <source>
        <dbReference type="ARBA" id="ARBA00023043"/>
    </source>
</evidence>
<feature type="region of interest" description="Disordered" evidence="5">
    <location>
        <begin position="181"/>
        <end position="225"/>
    </location>
</feature>
<evidence type="ECO:0000256" key="5">
    <source>
        <dbReference type="SAM" id="MobiDB-lite"/>
    </source>
</evidence>
<dbReference type="PROSITE" id="PS50297">
    <property type="entry name" value="ANK_REP_REGION"/>
    <property type="match status" value="1"/>
</dbReference>
<organism evidence="6 7">
    <name type="scientific">Lupinus luteus</name>
    <name type="common">European yellow lupine</name>
    <dbReference type="NCBI Taxonomy" id="3873"/>
    <lineage>
        <taxon>Eukaryota</taxon>
        <taxon>Viridiplantae</taxon>
        <taxon>Streptophyta</taxon>
        <taxon>Embryophyta</taxon>
        <taxon>Tracheophyta</taxon>
        <taxon>Spermatophyta</taxon>
        <taxon>Magnoliopsida</taxon>
        <taxon>eudicotyledons</taxon>
        <taxon>Gunneridae</taxon>
        <taxon>Pentapetalae</taxon>
        <taxon>rosids</taxon>
        <taxon>fabids</taxon>
        <taxon>Fabales</taxon>
        <taxon>Fabaceae</taxon>
        <taxon>Papilionoideae</taxon>
        <taxon>50 kb inversion clade</taxon>
        <taxon>genistoids sensu lato</taxon>
        <taxon>core genistoids</taxon>
        <taxon>Genisteae</taxon>
        <taxon>Lupinus</taxon>
    </lineage>
</organism>
<keyword evidence="7" id="KW-1185">Reference proteome</keyword>
<feature type="compositionally biased region" description="Basic residues" evidence="5">
    <location>
        <begin position="195"/>
        <end position="212"/>
    </location>
</feature>
<dbReference type="Pfam" id="PF13857">
    <property type="entry name" value="Ank_5"/>
    <property type="match status" value="1"/>
</dbReference>
<dbReference type="PROSITE" id="PS50088">
    <property type="entry name" value="ANK_REPEAT"/>
    <property type="match status" value="1"/>
</dbReference>
<evidence type="ECO:0000256" key="4">
    <source>
        <dbReference type="PROSITE-ProRule" id="PRU00023"/>
    </source>
</evidence>
<dbReference type="Gene3D" id="1.25.40.20">
    <property type="entry name" value="Ankyrin repeat-containing domain"/>
    <property type="match status" value="1"/>
</dbReference>
<protein>
    <submittedName>
        <fullName evidence="6">Uncharacterized protein</fullName>
    </submittedName>
</protein>
<evidence type="ECO:0000313" key="7">
    <source>
        <dbReference type="Proteomes" id="UP001497480"/>
    </source>
</evidence>
<comment type="subcellular location">
    <subcellularLocation>
        <location evidence="1">Cell membrane</location>
        <topology evidence="1">Peripheral membrane protein</topology>
        <orientation evidence="1">Cytoplasmic side</orientation>
    </subcellularLocation>
</comment>
<dbReference type="AlphaFoldDB" id="A0AAV1WBI7"/>
<dbReference type="InterPro" id="IPR002110">
    <property type="entry name" value="Ankyrin_rpt"/>
</dbReference>
<evidence type="ECO:0000313" key="6">
    <source>
        <dbReference type="EMBL" id="CAL0306383.1"/>
    </source>
</evidence>
<dbReference type="InterPro" id="IPR036770">
    <property type="entry name" value="Ankyrin_rpt-contain_sf"/>
</dbReference>
<reference evidence="6 7" key="1">
    <citation type="submission" date="2024-03" db="EMBL/GenBank/DDBJ databases">
        <authorList>
            <person name="Martinez-Hernandez J."/>
        </authorList>
    </citation>
    <scope>NUCLEOTIDE SEQUENCE [LARGE SCALE GENOMIC DNA]</scope>
</reference>
<name>A0AAV1WBI7_LUPLU</name>
<dbReference type="PANTHER" id="PTHR24186">
    <property type="entry name" value="PROTEIN PHOSPHATASE 1 REGULATORY SUBUNIT"/>
    <property type="match status" value="1"/>
</dbReference>
<keyword evidence="3 4" id="KW-0040">ANK repeat</keyword>
<evidence type="ECO:0000256" key="1">
    <source>
        <dbReference type="ARBA" id="ARBA00004413"/>
    </source>
</evidence>
<dbReference type="GO" id="GO:0005886">
    <property type="term" value="C:plasma membrane"/>
    <property type="evidence" value="ECO:0007669"/>
    <property type="project" value="UniProtKB-SubCell"/>
</dbReference>